<feature type="domain" description="Cupin type-2" evidence="1">
    <location>
        <begin position="52"/>
        <end position="117"/>
    </location>
</feature>
<protein>
    <submittedName>
        <fullName evidence="2">Quercetin dioxygenase-like cupin family protein</fullName>
    </submittedName>
</protein>
<dbReference type="GO" id="GO:0051213">
    <property type="term" value="F:dioxygenase activity"/>
    <property type="evidence" value="ECO:0007669"/>
    <property type="project" value="UniProtKB-KW"/>
</dbReference>
<keyword evidence="2" id="KW-0560">Oxidoreductase</keyword>
<evidence type="ECO:0000259" key="1">
    <source>
        <dbReference type="Pfam" id="PF07883"/>
    </source>
</evidence>
<dbReference type="Gene3D" id="2.60.120.10">
    <property type="entry name" value="Jelly Rolls"/>
    <property type="match status" value="1"/>
</dbReference>
<dbReference type="AlphaFoldDB" id="A0A840UYW3"/>
<dbReference type="SUPFAM" id="SSF51182">
    <property type="entry name" value="RmlC-like cupins"/>
    <property type="match status" value="1"/>
</dbReference>
<evidence type="ECO:0000313" key="3">
    <source>
        <dbReference type="Proteomes" id="UP000539642"/>
    </source>
</evidence>
<keyword evidence="3" id="KW-1185">Reference proteome</keyword>
<evidence type="ECO:0000313" key="2">
    <source>
        <dbReference type="EMBL" id="MBB5346629.1"/>
    </source>
</evidence>
<dbReference type="Proteomes" id="UP000539642">
    <property type="component" value="Unassembled WGS sequence"/>
</dbReference>
<keyword evidence="2" id="KW-0223">Dioxygenase</keyword>
<dbReference type="InterPro" id="IPR011051">
    <property type="entry name" value="RmlC_Cupin_sf"/>
</dbReference>
<comment type="caution">
    <text evidence="2">The sequence shown here is derived from an EMBL/GenBank/DDBJ whole genome shotgun (WGS) entry which is preliminary data.</text>
</comment>
<dbReference type="InterPro" id="IPR014710">
    <property type="entry name" value="RmlC-like_jellyroll"/>
</dbReference>
<dbReference type="EMBL" id="JACHEO010000001">
    <property type="protein sequence ID" value="MBB5346629.1"/>
    <property type="molecule type" value="Genomic_DNA"/>
</dbReference>
<name>A0A840UYW3_9BACT</name>
<gene>
    <name evidence="2" type="ORF">HNQ81_000336</name>
</gene>
<proteinExistence type="predicted"/>
<accession>A0A840UYW3</accession>
<dbReference type="Pfam" id="PF07883">
    <property type="entry name" value="Cupin_2"/>
    <property type="match status" value="1"/>
</dbReference>
<organism evidence="2 3">
    <name type="scientific">Desulfoprunum benzoelyticum</name>
    <dbReference type="NCBI Taxonomy" id="1506996"/>
    <lineage>
        <taxon>Bacteria</taxon>
        <taxon>Pseudomonadati</taxon>
        <taxon>Thermodesulfobacteriota</taxon>
        <taxon>Desulfobulbia</taxon>
        <taxon>Desulfobulbales</taxon>
        <taxon>Desulfobulbaceae</taxon>
        <taxon>Desulfoprunum</taxon>
    </lineage>
</organism>
<dbReference type="InterPro" id="IPR013096">
    <property type="entry name" value="Cupin_2"/>
</dbReference>
<reference evidence="2 3" key="1">
    <citation type="submission" date="2020-08" db="EMBL/GenBank/DDBJ databases">
        <title>Genomic Encyclopedia of Type Strains, Phase IV (KMG-IV): sequencing the most valuable type-strain genomes for metagenomic binning, comparative biology and taxonomic classification.</title>
        <authorList>
            <person name="Goeker M."/>
        </authorList>
    </citation>
    <scope>NUCLEOTIDE SEQUENCE [LARGE SCALE GENOMIC DNA]</scope>
    <source>
        <strain evidence="2 3">DSM 28570</strain>
    </source>
</reference>
<sequence length="123" mass="13799">MSRRRRRQTDIKQRRNGMKVIELDKTREFTEGGMKRFFLVEDSPFFKIINFNLAAGATFPVHSHDLDGQLSIQVLQGDGFFLGAEGTEIAAKTGDILISEIREPHGVRAASDMRLVVTIAPPI</sequence>